<name>A0ABV1WTY8_9ACTN</name>
<dbReference type="Proteomes" id="UP001474181">
    <property type="component" value="Unassembled WGS sequence"/>
</dbReference>
<dbReference type="Gene3D" id="3.10.450.50">
    <property type="match status" value="1"/>
</dbReference>
<keyword evidence="2" id="KW-1185">Reference proteome</keyword>
<evidence type="ECO:0000313" key="1">
    <source>
        <dbReference type="EMBL" id="MER7180231.1"/>
    </source>
</evidence>
<dbReference type="EMBL" id="JBEPEK010000067">
    <property type="protein sequence ID" value="MER7180231.1"/>
    <property type="molecule type" value="Genomic_DNA"/>
</dbReference>
<dbReference type="RefSeq" id="WP_350780113.1">
    <property type="nucleotide sequence ID" value="NZ_JBEPEK010000067.1"/>
</dbReference>
<dbReference type="InterPro" id="IPR009959">
    <property type="entry name" value="Cyclase_SnoaL-like"/>
</dbReference>
<organism evidence="1 2">
    <name type="scientific">Streptomyces hyaluromycini</name>
    <dbReference type="NCBI Taxonomy" id="1377993"/>
    <lineage>
        <taxon>Bacteria</taxon>
        <taxon>Bacillati</taxon>
        <taxon>Actinomycetota</taxon>
        <taxon>Actinomycetes</taxon>
        <taxon>Kitasatosporales</taxon>
        <taxon>Streptomycetaceae</taxon>
        <taxon>Streptomyces</taxon>
    </lineage>
</organism>
<evidence type="ECO:0000313" key="2">
    <source>
        <dbReference type="Proteomes" id="UP001474181"/>
    </source>
</evidence>
<gene>
    <name evidence="1" type="ORF">ABT404_12250</name>
</gene>
<dbReference type="PANTHER" id="PTHR38436:SF1">
    <property type="entry name" value="ESTER CYCLASE"/>
    <property type="match status" value="1"/>
</dbReference>
<proteinExistence type="predicted"/>
<sequence>MTDTTGQTDDAARVERNKETFRRLQYDVIVGGRDELIEEIFSPEFRTLRAGLAALAAASGQASYPSAGSVYDRFRAGLAGMKQALGGQEREIVELHGAGDRLWARFDIHATHTGTFLGRPATGRTVTYTEVAFLRFDEDGRIAEGWFLCDEFNLAAQLGAGS</sequence>
<protein>
    <submittedName>
        <fullName evidence="1">Ester cyclase</fullName>
    </submittedName>
</protein>
<comment type="caution">
    <text evidence="1">The sequence shown here is derived from an EMBL/GenBank/DDBJ whole genome shotgun (WGS) entry which is preliminary data.</text>
</comment>
<dbReference type="PANTHER" id="PTHR38436">
    <property type="entry name" value="POLYKETIDE CYCLASE SNOAL-LIKE DOMAIN"/>
    <property type="match status" value="1"/>
</dbReference>
<dbReference type="InterPro" id="IPR032710">
    <property type="entry name" value="NTF2-like_dom_sf"/>
</dbReference>
<reference evidence="1 2" key="1">
    <citation type="submission" date="2024-06" db="EMBL/GenBank/DDBJ databases">
        <title>The Natural Products Discovery Center: Release of the First 8490 Sequenced Strains for Exploring Actinobacteria Biosynthetic Diversity.</title>
        <authorList>
            <person name="Kalkreuter E."/>
            <person name="Kautsar S.A."/>
            <person name="Yang D."/>
            <person name="Bader C.D."/>
            <person name="Teijaro C.N."/>
            <person name="Fluegel L."/>
            <person name="Davis C.M."/>
            <person name="Simpson J.R."/>
            <person name="Lauterbach L."/>
            <person name="Steele A.D."/>
            <person name="Gui C."/>
            <person name="Meng S."/>
            <person name="Li G."/>
            <person name="Viehrig K."/>
            <person name="Ye F."/>
            <person name="Su P."/>
            <person name="Kiefer A.F."/>
            <person name="Nichols A."/>
            <person name="Cepeda A.J."/>
            <person name="Yan W."/>
            <person name="Fan B."/>
            <person name="Jiang Y."/>
            <person name="Adhikari A."/>
            <person name="Zheng C.-J."/>
            <person name="Schuster L."/>
            <person name="Cowan T.M."/>
            <person name="Smanski M.J."/>
            <person name="Chevrette M.G."/>
            <person name="De Carvalho L.P.S."/>
            <person name="Shen B."/>
        </authorList>
    </citation>
    <scope>NUCLEOTIDE SEQUENCE [LARGE SCALE GENOMIC DNA]</scope>
    <source>
        <strain evidence="1 2">NPDC000234</strain>
    </source>
</reference>
<accession>A0ABV1WTY8</accession>
<dbReference type="Pfam" id="PF07366">
    <property type="entry name" value="SnoaL"/>
    <property type="match status" value="1"/>
</dbReference>
<dbReference type="SUPFAM" id="SSF54427">
    <property type="entry name" value="NTF2-like"/>
    <property type="match status" value="1"/>
</dbReference>